<dbReference type="Gene3D" id="3.90.1520.10">
    <property type="entry name" value="H-NOX domain"/>
    <property type="match status" value="1"/>
</dbReference>
<dbReference type="SUPFAM" id="SSF111126">
    <property type="entry name" value="Ligand-binding domain in the NO signalling and Golgi transport"/>
    <property type="match status" value="1"/>
</dbReference>
<proteinExistence type="predicted"/>
<comment type="cofactor">
    <cofactor evidence="1">
        <name>heme</name>
        <dbReference type="ChEBI" id="CHEBI:30413"/>
    </cofactor>
</comment>
<accession>A0A8J2H6C6</accession>
<evidence type="ECO:0000256" key="4">
    <source>
        <dbReference type="ARBA" id="ARBA00022723"/>
    </source>
</evidence>
<gene>
    <name evidence="10" type="ORF">HICCMSTLAB_LOCUS2771</name>
</gene>
<dbReference type="OrthoDB" id="6127067at2759"/>
<keyword evidence="6" id="KW-0408">Iron</keyword>
<sequence>MNKKYLQNLDALHDHLGTLYPGMRAPSFRCTERPEDGALVLHYYSDRPGLEYIVIGIVKTVAKRLHGTDVDVQILKTKEECDHVQFLITDTSAPGVATNPMIADLETLSVEPKVSPMTFCRVFPFHLMFDRDLTIVQTGCTITRVIPQVTSGNCKLNDILLTVRPHLELTFENILSHINTVYVLKTRKGVMQVEASEEFSNLRLKGQMLYIPESDLVIFLCYPSVMNLDDLTR</sequence>
<dbReference type="InterPro" id="IPR024096">
    <property type="entry name" value="NO_sig/Golgi_transp_ligand-bd"/>
</dbReference>
<evidence type="ECO:0000256" key="6">
    <source>
        <dbReference type="ARBA" id="ARBA00023004"/>
    </source>
</evidence>
<dbReference type="InterPro" id="IPR011645">
    <property type="entry name" value="HNOB_dom_associated"/>
</dbReference>
<dbReference type="EMBL" id="CAJNRD030001117">
    <property type="protein sequence ID" value="CAG5078532.1"/>
    <property type="molecule type" value="Genomic_DNA"/>
</dbReference>
<dbReference type="GO" id="GO:0008074">
    <property type="term" value="C:guanylate cyclase complex, soluble"/>
    <property type="evidence" value="ECO:0007669"/>
    <property type="project" value="TreeGrafter"/>
</dbReference>
<feature type="domain" description="Heme NO-binding" evidence="8">
    <location>
        <begin position="4"/>
        <end position="73"/>
    </location>
</feature>
<dbReference type="InterPro" id="IPR038158">
    <property type="entry name" value="H-NOX_domain_sf"/>
</dbReference>
<evidence type="ECO:0000256" key="7">
    <source>
        <dbReference type="ARBA" id="ARBA00023293"/>
    </source>
</evidence>
<organism evidence="10 11">
    <name type="scientific">Cotesia congregata</name>
    <name type="common">Parasitoid wasp</name>
    <name type="synonym">Apanteles congregatus</name>
    <dbReference type="NCBI Taxonomy" id="51543"/>
    <lineage>
        <taxon>Eukaryota</taxon>
        <taxon>Metazoa</taxon>
        <taxon>Ecdysozoa</taxon>
        <taxon>Arthropoda</taxon>
        <taxon>Hexapoda</taxon>
        <taxon>Insecta</taxon>
        <taxon>Pterygota</taxon>
        <taxon>Neoptera</taxon>
        <taxon>Endopterygota</taxon>
        <taxon>Hymenoptera</taxon>
        <taxon>Apocrita</taxon>
        <taxon>Ichneumonoidea</taxon>
        <taxon>Braconidae</taxon>
        <taxon>Microgastrinae</taxon>
        <taxon>Cotesia</taxon>
    </lineage>
</organism>
<dbReference type="PANTHER" id="PTHR45655">
    <property type="entry name" value="GUANYLATE CYCLASE SOLUBLE SUBUNIT BETA-2"/>
    <property type="match status" value="1"/>
</dbReference>
<dbReference type="GO" id="GO:0020037">
    <property type="term" value="F:heme binding"/>
    <property type="evidence" value="ECO:0007669"/>
    <property type="project" value="InterPro"/>
</dbReference>
<evidence type="ECO:0000256" key="3">
    <source>
        <dbReference type="ARBA" id="ARBA00022617"/>
    </source>
</evidence>
<protein>
    <recommendedName>
        <fullName evidence="2">guanylate cyclase</fullName>
        <ecNumber evidence="2">4.6.1.2</ecNumber>
    </recommendedName>
</protein>
<keyword evidence="5" id="KW-0547">Nucleotide-binding</keyword>
<dbReference type="GO" id="GO:0070482">
    <property type="term" value="P:response to oxygen levels"/>
    <property type="evidence" value="ECO:0007669"/>
    <property type="project" value="TreeGrafter"/>
</dbReference>
<dbReference type="Pfam" id="PF07700">
    <property type="entry name" value="HNOB"/>
    <property type="match status" value="1"/>
</dbReference>
<dbReference type="GO" id="GO:0046872">
    <property type="term" value="F:metal ion binding"/>
    <property type="evidence" value="ECO:0007669"/>
    <property type="project" value="UniProtKB-KW"/>
</dbReference>
<evidence type="ECO:0000256" key="5">
    <source>
        <dbReference type="ARBA" id="ARBA00022741"/>
    </source>
</evidence>
<dbReference type="GO" id="GO:0004383">
    <property type="term" value="F:guanylate cyclase activity"/>
    <property type="evidence" value="ECO:0007669"/>
    <property type="project" value="UniProtKB-EC"/>
</dbReference>
<evidence type="ECO:0000259" key="8">
    <source>
        <dbReference type="Pfam" id="PF07700"/>
    </source>
</evidence>
<dbReference type="PANTHER" id="PTHR45655:SF2">
    <property type="entry name" value="GUANYLATE CYCLASE SOLUBLE SUBUNIT BETA-1"/>
    <property type="match status" value="1"/>
</dbReference>
<dbReference type="FunFam" id="3.30.450.260:FF:000002">
    <property type="entry name" value="guanylate cyclase soluble subunit alpha-2"/>
    <property type="match status" value="1"/>
</dbReference>
<reference evidence="10" key="1">
    <citation type="submission" date="2021-04" db="EMBL/GenBank/DDBJ databases">
        <authorList>
            <person name="Chebbi M.A.C M."/>
        </authorList>
    </citation>
    <scope>NUCLEOTIDE SEQUENCE</scope>
</reference>
<dbReference type="InterPro" id="IPR011644">
    <property type="entry name" value="Heme_NO-bd"/>
</dbReference>
<evidence type="ECO:0000313" key="11">
    <source>
        <dbReference type="Proteomes" id="UP000786811"/>
    </source>
</evidence>
<keyword evidence="11" id="KW-1185">Reference proteome</keyword>
<dbReference type="GO" id="GO:0019934">
    <property type="term" value="P:cGMP-mediated signaling"/>
    <property type="evidence" value="ECO:0007669"/>
    <property type="project" value="TreeGrafter"/>
</dbReference>
<dbReference type="InterPro" id="IPR042463">
    <property type="entry name" value="HNOB_dom_associated_sf"/>
</dbReference>
<keyword evidence="4" id="KW-0479">Metal-binding</keyword>
<dbReference type="Gene3D" id="3.30.450.260">
    <property type="entry name" value="Haem NO binding associated domain"/>
    <property type="match status" value="1"/>
</dbReference>
<evidence type="ECO:0000256" key="1">
    <source>
        <dbReference type="ARBA" id="ARBA00001971"/>
    </source>
</evidence>
<evidence type="ECO:0000256" key="2">
    <source>
        <dbReference type="ARBA" id="ARBA00012202"/>
    </source>
</evidence>
<comment type="caution">
    <text evidence="10">The sequence shown here is derived from an EMBL/GenBank/DDBJ whole genome shotgun (WGS) entry which is preliminary data.</text>
</comment>
<dbReference type="Proteomes" id="UP000786811">
    <property type="component" value="Unassembled WGS sequence"/>
</dbReference>
<name>A0A8J2H6C6_COTCN</name>
<evidence type="ECO:0000259" key="9">
    <source>
        <dbReference type="Pfam" id="PF07701"/>
    </source>
</evidence>
<dbReference type="Pfam" id="PF07701">
    <property type="entry name" value="HNOBA"/>
    <property type="match status" value="1"/>
</dbReference>
<dbReference type="AlphaFoldDB" id="A0A8J2H6C6"/>
<keyword evidence="3" id="KW-0349">Heme</keyword>
<dbReference type="EC" id="4.6.1.2" evidence="2"/>
<keyword evidence="7" id="KW-0141">cGMP biosynthesis</keyword>
<evidence type="ECO:0000313" key="10">
    <source>
        <dbReference type="EMBL" id="CAG5078532.1"/>
    </source>
</evidence>
<dbReference type="GO" id="GO:0000166">
    <property type="term" value="F:nucleotide binding"/>
    <property type="evidence" value="ECO:0007669"/>
    <property type="project" value="UniProtKB-KW"/>
</dbReference>
<feature type="domain" description="Haem NO binding associated" evidence="9">
    <location>
        <begin position="113"/>
        <end position="232"/>
    </location>
</feature>